<name>A0A4Y2V8Y0_ARAVE</name>
<evidence type="ECO:0000313" key="2">
    <source>
        <dbReference type="Proteomes" id="UP000499080"/>
    </source>
</evidence>
<evidence type="ECO:0000313" key="1">
    <source>
        <dbReference type="EMBL" id="GBO20526.1"/>
    </source>
</evidence>
<comment type="caution">
    <text evidence="1">The sequence shown here is derived from an EMBL/GenBank/DDBJ whole genome shotgun (WGS) entry which is preliminary data.</text>
</comment>
<accession>A0A4Y2V8Y0</accession>
<dbReference type="Proteomes" id="UP000499080">
    <property type="component" value="Unassembled WGS sequence"/>
</dbReference>
<gene>
    <name evidence="1" type="ORF">AVEN_116931_1</name>
</gene>
<sequence>MSCIYGSSVSTRLFCTVNGCPGCMHPESLYGNRPYRSKSVSPDYGLSTKCQLNCSSKATFLLMPSLLGLDGVSPYRPDRQLQPVHQPKILQHVPYLSDDKRLLPNFILYPALFHVPPEQAPP</sequence>
<keyword evidence="2" id="KW-1185">Reference proteome</keyword>
<dbReference type="EMBL" id="BGPR01043871">
    <property type="protein sequence ID" value="GBO20526.1"/>
    <property type="molecule type" value="Genomic_DNA"/>
</dbReference>
<proteinExistence type="predicted"/>
<reference evidence="1 2" key="1">
    <citation type="journal article" date="2019" name="Sci. Rep.">
        <title>Orb-weaving spider Araneus ventricosus genome elucidates the spidroin gene catalogue.</title>
        <authorList>
            <person name="Kono N."/>
            <person name="Nakamura H."/>
            <person name="Ohtoshi R."/>
            <person name="Moran D.A.P."/>
            <person name="Shinohara A."/>
            <person name="Yoshida Y."/>
            <person name="Fujiwara M."/>
            <person name="Mori M."/>
            <person name="Tomita M."/>
            <person name="Arakawa K."/>
        </authorList>
    </citation>
    <scope>NUCLEOTIDE SEQUENCE [LARGE SCALE GENOMIC DNA]</scope>
</reference>
<organism evidence="1 2">
    <name type="scientific">Araneus ventricosus</name>
    <name type="common">Orbweaver spider</name>
    <name type="synonym">Epeira ventricosa</name>
    <dbReference type="NCBI Taxonomy" id="182803"/>
    <lineage>
        <taxon>Eukaryota</taxon>
        <taxon>Metazoa</taxon>
        <taxon>Ecdysozoa</taxon>
        <taxon>Arthropoda</taxon>
        <taxon>Chelicerata</taxon>
        <taxon>Arachnida</taxon>
        <taxon>Araneae</taxon>
        <taxon>Araneomorphae</taxon>
        <taxon>Entelegynae</taxon>
        <taxon>Araneoidea</taxon>
        <taxon>Araneidae</taxon>
        <taxon>Araneus</taxon>
    </lineage>
</organism>
<protein>
    <submittedName>
        <fullName evidence="1">Uncharacterized protein</fullName>
    </submittedName>
</protein>
<dbReference type="AlphaFoldDB" id="A0A4Y2V8Y0"/>